<organism evidence="1 2">
    <name type="scientific">Natrialba magadii (strain ATCC 43099 / DSM 3394 / CCM 3739 / CIP 104546 / IAM 13178 / JCM 8861 / NBRC 102185 / NCIMB 2190 / MS3)</name>
    <name type="common">Natronobacterium magadii</name>
    <dbReference type="NCBI Taxonomy" id="547559"/>
    <lineage>
        <taxon>Archaea</taxon>
        <taxon>Methanobacteriati</taxon>
        <taxon>Methanobacteriota</taxon>
        <taxon>Stenosarchaea group</taxon>
        <taxon>Halobacteria</taxon>
        <taxon>Halobacteriales</taxon>
        <taxon>Natrialbaceae</taxon>
        <taxon>Natrialba</taxon>
    </lineage>
</organism>
<dbReference type="AlphaFoldDB" id="D3SXS5"/>
<evidence type="ECO:0000313" key="1">
    <source>
        <dbReference type="EMBL" id="ADD03965.1"/>
    </source>
</evidence>
<name>D3SXS5_NATMM</name>
<dbReference type="PaxDb" id="547559-Nmag_0375"/>
<dbReference type="EMBL" id="CP001932">
    <property type="protein sequence ID" value="ADD03965.1"/>
    <property type="molecule type" value="Genomic_DNA"/>
</dbReference>
<protein>
    <submittedName>
        <fullName evidence="1">Uncharacterized protein</fullName>
    </submittedName>
</protein>
<reference evidence="1 2" key="2">
    <citation type="journal article" date="2012" name="BMC Genomics">
        <title>A comparative genomics perspective on the genetic content of the alkaliphilic haloarchaeon Natrialba magadii ATCC 43099T.</title>
        <authorList>
            <person name="Siddaramappa S."/>
            <person name="Challacombe J.F."/>
            <person name="Decastro R.E."/>
            <person name="Pfeiffer F."/>
            <person name="Sastre D.E."/>
            <person name="Gimenez M.I."/>
            <person name="Paggi R.A."/>
            <person name="Detter J.C."/>
            <person name="Davenport K.W."/>
            <person name="Goodwin L.A."/>
            <person name="Kyrpides N."/>
            <person name="Tapia R."/>
            <person name="Pitluck S."/>
            <person name="Lucas S."/>
            <person name="Woyke T."/>
            <person name="Maupin-Furlow J.A."/>
        </authorList>
    </citation>
    <scope>NUCLEOTIDE SEQUENCE [LARGE SCALE GENOMIC DNA]</scope>
    <source>
        <strain evidence="2">ATCC 43099 / DSM 3394 / CCM 3739 / CIP 104546 / IAM 13178 / JCM 8861 / NBRC 102185 / NCIMB 2190 / MS3</strain>
    </source>
</reference>
<reference evidence="2" key="1">
    <citation type="submission" date="2010-02" db="EMBL/GenBank/DDBJ databases">
        <title>Complete sequence of chromosome of Natrialba magadii ATCC 43099.</title>
        <authorList>
            <consortium name="US DOE Joint Genome Institute"/>
            <person name="Lucas S."/>
            <person name="Copeland A."/>
            <person name="Lapidus A."/>
            <person name="Cheng J.-F."/>
            <person name="Bruce D."/>
            <person name="Goodwin L."/>
            <person name="Pitluck S."/>
            <person name="Davenport K."/>
            <person name="Saunders E."/>
            <person name="Detter J.C."/>
            <person name="Han C."/>
            <person name="Tapia R."/>
            <person name="Land M."/>
            <person name="Hauser L."/>
            <person name="Kyrpides N."/>
            <person name="Mikhailova N."/>
            <person name="De Castro R.E."/>
            <person name="Maupin-Furlow J.A."/>
            <person name="Woyke T."/>
        </authorList>
    </citation>
    <scope>NUCLEOTIDE SEQUENCE [LARGE SCALE GENOMIC DNA]</scope>
    <source>
        <strain evidence="2">ATCC 43099 / DSM 3394 / CCM 3739 / CIP 104546 / IAM 13178 / JCM 8861 / NBRC 102185 / NCIMB 2190 / MS3</strain>
    </source>
</reference>
<sequence length="39" mass="4256">MSTADLIDLYVAVRAETPVRDVTEAIVQPLLVVLVMLSN</sequence>
<dbReference type="HOGENOM" id="CLU_3302825_0_0_2"/>
<dbReference type="KEGG" id="nmg:Nmag_0375"/>
<proteinExistence type="predicted"/>
<dbReference type="Proteomes" id="UP000001879">
    <property type="component" value="Chromosome"/>
</dbReference>
<accession>D3SXS5</accession>
<keyword evidence="2" id="KW-1185">Reference proteome</keyword>
<evidence type="ECO:0000313" key="2">
    <source>
        <dbReference type="Proteomes" id="UP000001879"/>
    </source>
</evidence>
<gene>
    <name evidence="1" type="ordered locus">Nmag_0375</name>
</gene>